<dbReference type="RefSeq" id="WP_091228538.1">
    <property type="nucleotide sequence ID" value="NZ_FNBG01000008.1"/>
</dbReference>
<dbReference type="Pfam" id="PF04085">
    <property type="entry name" value="MreC"/>
    <property type="match status" value="1"/>
</dbReference>
<dbReference type="InterPro" id="IPR007221">
    <property type="entry name" value="MreC"/>
</dbReference>
<evidence type="ECO:0000313" key="8">
    <source>
        <dbReference type="EMBL" id="SDF25804.1"/>
    </source>
</evidence>
<dbReference type="Gene3D" id="2.40.10.340">
    <property type="entry name" value="Rod shape-determining protein MreC, domain 1"/>
    <property type="match status" value="1"/>
</dbReference>
<dbReference type="PANTHER" id="PTHR34138">
    <property type="entry name" value="CELL SHAPE-DETERMINING PROTEIN MREC"/>
    <property type="match status" value="1"/>
</dbReference>
<dbReference type="NCBIfam" id="TIGR00219">
    <property type="entry name" value="mreC"/>
    <property type="match status" value="1"/>
</dbReference>
<feature type="domain" description="Rod shape-determining protein MreC beta-barrel core" evidence="7">
    <location>
        <begin position="129"/>
        <end position="284"/>
    </location>
</feature>
<dbReference type="Proteomes" id="UP000198972">
    <property type="component" value="Unassembled WGS sequence"/>
</dbReference>
<evidence type="ECO:0000256" key="1">
    <source>
        <dbReference type="ARBA" id="ARBA00009369"/>
    </source>
</evidence>
<name>A0A1G7JLZ6_9BACL</name>
<comment type="similarity">
    <text evidence="1 5">Belongs to the MreC family.</text>
</comment>
<dbReference type="EMBL" id="FNBG01000008">
    <property type="protein sequence ID" value="SDF25804.1"/>
    <property type="molecule type" value="Genomic_DNA"/>
</dbReference>
<evidence type="ECO:0000256" key="5">
    <source>
        <dbReference type="PIRNR" id="PIRNR038471"/>
    </source>
</evidence>
<evidence type="ECO:0000256" key="4">
    <source>
        <dbReference type="ARBA" id="ARBA00032089"/>
    </source>
</evidence>
<organism evidence="8 9">
    <name type="scientific">Fontibacillus panacisegetis</name>
    <dbReference type="NCBI Taxonomy" id="670482"/>
    <lineage>
        <taxon>Bacteria</taxon>
        <taxon>Bacillati</taxon>
        <taxon>Bacillota</taxon>
        <taxon>Bacilli</taxon>
        <taxon>Bacillales</taxon>
        <taxon>Paenibacillaceae</taxon>
        <taxon>Fontibacillus</taxon>
    </lineage>
</organism>
<comment type="function">
    <text evidence="5">Involved in formation and maintenance of cell shape.</text>
</comment>
<keyword evidence="9" id="KW-1185">Reference proteome</keyword>
<feature type="coiled-coil region" evidence="6">
    <location>
        <begin position="72"/>
        <end position="116"/>
    </location>
</feature>
<reference evidence="8 9" key="1">
    <citation type="submission" date="2016-10" db="EMBL/GenBank/DDBJ databases">
        <authorList>
            <person name="de Groot N.N."/>
        </authorList>
    </citation>
    <scope>NUCLEOTIDE SEQUENCE [LARGE SCALE GENOMIC DNA]</scope>
    <source>
        <strain evidence="8 9">DSM 28129</strain>
    </source>
</reference>
<keyword evidence="6" id="KW-0175">Coiled coil</keyword>
<evidence type="ECO:0000256" key="2">
    <source>
        <dbReference type="ARBA" id="ARBA00013855"/>
    </source>
</evidence>
<accession>A0A1G7JLZ6</accession>
<evidence type="ECO:0000256" key="6">
    <source>
        <dbReference type="SAM" id="Coils"/>
    </source>
</evidence>
<dbReference type="InterPro" id="IPR042177">
    <property type="entry name" value="Cell/Rod_1"/>
</dbReference>
<dbReference type="AlphaFoldDB" id="A0A1G7JLZ6"/>
<dbReference type="PANTHER" id="PTHR34138:SF1">
    <property type="entry name" value="CELL SHAPE-DETERMINING PROTEIN MREC"/>
    <property type="match status" value="1"/>
</dbReference>
<dbReference type="GO" id="GO:0005886">
    <property type="term" value="C:plasma membrane"/>
    <property type="evidence" value="ECO:0007669"/>
    <property type="project" value="TreeGrafter"/>
</dbReference>
<dbReference type="GO" id="GO:0008360">
    <property type="term" value="P:regulation of cell shape"/>
    <property type="evidence" value="ECO:0007669"/>
    <property type="project" value="UniProtKB-KW"/>
</dbReference>
<dbReference type="OrthoDB" id="9792313at2"/>
<dbReference type="STRING" id="670482.SAMN04488542_10824"/>
<gene>
    <name evidence="8" type="ORF">SAMN04488542_10824</name>
</gene>
<evidence type="ECO:0000313" key="9">
    <source>
        <dbReference type="Proteomes" id="UP000198972"/>
    </source>
</evidence>
<evidence type="ECO:0000256" key="3">
    <source>
        <dbReference type="ARBA" id="ARBA00022960"/>
    </source>
</evidence>
<evidence type="ECO:0000259" key="7">
    <source>
        <dbReference type="Pfam" id="PF04085"/>
    </source>
</evidence>
<dbReference type="PIRSF" id="PIRSF038471">
    <property type="entry name" value="MreC"/>
    <property type="match status" value="1"/>
</dbReference>
<dbReference type="Gene3D" id="2.40.10.350">
    <property type="entry name" value="Rod shape-determining protein MreC, domain 2"/>
    <property type="match status" value="1"/>
</dbReference>
<sequence length="292" mass="32187">MLKLFKLLGNKRLFILLIGLILFIAVMGVTLGARAGLSWPEKFVKDTVGFVQYVFYKPAAYIGGLFEDISDLHALQEENEELKIALAHYTRDKARFNVIEQDNKRLQQKLDFTEAQKKQYDYIWKIAQVVSVNNDPVTNTIVVDIGSREGVREGMAVSSDLGLVGVVSRVSNFTSTVKLATTMDARDPNSNGIAVTVQGKENDVFGVIESYDSTSGTFLMSRIEDSTPIAKGDTIISSGVGGVFPRGIVVGKVTDIQVGEYGLTYTAYVEPAATFTDWKELFVVFTPEAEKE</sequence>
<dbReference type="InterPro" id="IPR055342">
    <property type="entry name" value="MreC_beta-barrel_core"/>
</dbReference>
<proteinExistence type="inferred from homology"/>
<protein>
    <recommendedName>
        <fullName evidence="2 5">Cell shape-determining protein MreC</fullName>
    </recommendedName>
    <alternativeName>
        <fullName evidence="4 5">Cell shape protein MreC</fullName>
    </alternativeName>
</protein>
<dbReference type="InterPro" id="IPR042175">
    <property type="entry name" value="Cell/Rod_MreC_2"/>
</dbReference>
<keyword evidence="3 5" id="KW-0133">Cell shape</keyword>